<evidence type="ECO:0000256" key="3">
    <source>
        <dbReference type="ARBA" id="ARBA00022692"/>
    </source>
</evidence>
<proteinExistence type="predicted"/>
<gene>
    <name evidence="7" type="ORF">A3C72_02325</name>
</gene>
<evidence type="ECO:0008006" key="9">
    <source>
        <dbReference type="Google" id="ProtNLM"/>
    </source>
</evidence>
<evidence type="ECO:0000256" key="5">
    <source>
        <dbReference type="ARBA" id="ARBA00023136"/>
    </source>
</evidence>
<dbReference type="InterPro" id="IPR045584">
    <property type="entry name" value="Pilin-like"/>
</dbReference>
<dbReference type="AlphaFoldDB" id="A0A1G2ME59"/>
<reference evidence="7 8" key="1">
    <citation type="journal article" date="2016" name="Nat. Commun.">
        <title>Thousands of microbial genomes shed light on interconnected biogeochemical processes in an aquifer system.</title>
        <authorList>
            <person name="Anantharaman K."/>
            <person name="Brown C.T."/>
            <person name="Hug L.A."/>
            <person name="Sharon I."/>
            <person name="Castelle C.J."/>
            <person name="Probst A.J."/>
            <person name="Thomas B.C."/>
            <person name="Singh A."/>
            <person name="Wilkins M.J."/>
            <person name="Karaoz U."/>
            <person name="Brodie E.L."/>
            <person name="Williams K.H."/>
            <person name="Hubbard S.S."/>
            <person name="Banfield J.F."/>
        </authorList>
    </citation>
    <scope>NUCLEOTIDE SEQUENCE [LARGE SCALE GENOMIC DNA]</scope>
</reference>
<evidence type="ECO:0000256" key="2">
    <source>
        <dbReference type="ARBA" id="ARBA00022481"/>
    </source>
</evidence>
<keyword evidence="2" id="KW-0488">Methylation</keyword>
<comment type="caution">
    <text evidence="7">The sequence shown here is derived from an EMBL/GenBank/DDBJ whole genome shotgun (WGS) entry which is preliminary data.</text>
</comment>
<feature type="transmembrane region" description="Helical" evidence="6">
    <location>
        <begin position="12"/>
        <end position="30"/>
    </location>
</feature>
<evidence type="ECO:0000313" key="8">
    <source>
        <dbReference type="Proteomes" id="UP000177130"/>
    </source>
</evidence>
<organism evidence="7 8">
    <name type="scientific">Candidatus Taylorbacteria bacterium RIFCSPHIGHO2_02_FULL_43_32b</name>
    <dbReference type="NCBI Taxonomy" id="1802306"/>
    <lineage>
        <taxon>Bacteria</taxon>
        <taxon>Candidatus Tayloriibacteriota</taxon>
    </lineage>
</organism>
<dbReference type="STRING" id="1802306.A3C72_02325"/>
<keyword evidence="3 6" id="KW-0812">Transmembrane</keyword>
<dbReference type="NCBIfam" id="TIGR02532">
    <property type="entry name" value="IV_pilin_GFxxxE"/>
    <property type="match status" value="1"/>
</dbReference>
<accession>A0A1G2ME59</accession>
<protein>
    <recommendedName>
        <fullName evidence="9">Type II secretion system protein GspG C-terminal domain-containing protein</fullName>
    </recommendedName>
</protein>
<evidence type="ECO:0000256" key="6">
    <source>
        <dbReference type="SAM" id="Phobius"/>
    </source>
</evidence>
<dbReference type="SUPFAM" id="SSF54523">
    <property type="entry name" value="Pili subunits"/>
    <property type="match status" value="1"/>
</dbReference>
<evidence type="ECO:0000256" key="1">
    <source>
        <dbReference type="ARBA" id="ARBA00004167"/>
    </source>
</evidence>
<dbReference type="EMBL" id="MHRK01000058">
    <property type="protein sequence ID" value="OHA22168.1"/>
    <property type="molecule type" value="Genomic_DNA"/>
</dbReference>
<dbReference type="GO" id="GO:0015628">
    <property type="term" value="P:protein secretion by the type II secretion system"/>
    <property type="evidence" value="ECO:0007669"/>
    <property type="project" value="InterPro"/>
</dbReference>
<keyword evidence="4 6" id="KW-1133">Transmembrane helix</keyword>
<dbReference type="PANTHER" id="PTHR30093">
    <property type="entry name" value="GENERAL SECRETION PATHWAY PROTEIN G"/>
    <property type="match status" value="1"/>
</dbReference>
<dbReference type="Proteomes" id="UP000177130">
    <property type="component" value="Unassembled WGS sequence"/>
</dbReference>
<dbReference type="InterPro" id="IPR002416">
    <property type="entry name" value="T2SS_protein-GspH"/>
</dbReference>
<dbReference type="Pfam" id="PF07963">
    <property type="entry name" value="N_methyl"/>
    <property type="match status" value="1"/>
</dbReference>
<keyword evidence="5 6" id="KW-0472">Membrane</keyword>
<dbReference type="PROSITE" id="PS00409">
    <property type="entry name" value="PROKAR_NTER_METHYL"/>
    <property type="match status" value="1"/>
</dbReference>
<evidence type="ECO:0000256" key="4">
    <source>
        <dbReference type="ARBA" id="ARBA00022989"/>
    </source>
</evidence>
<dbReference type="PANTHER" id="PTHR30093:SF44">
    <property type="entry name" value="TYPE II SECRETION SYSTEM CORE PROTEIN G"/>
    <property type="match status" value="1"/>
</dbReference>
<dbReference type="GO" id="GO:0015627">
    <property type="term" value="C:type II protein secretion system complex"/>
    <property type="evidence" value="ECO:0007669"/>
    <property type="project" value="InterPro"/>
</dbReference>
<sequence>MKRNKGFTLVELLVVIAIIGILSSVVFASLQGARDRARIAAAQQSLGTLNPSLLSCLNDSLTITAPTENNNGGGGLNCVGGASYVQLPTGWIYCDETGGTQSATDCGDEVSDVSLSGAGTSYSIVAESNADKTIITCTQIGCVKTSEATPD</sequence>
<comment type="subcellular location">
    <subcellularLocation>
        <location evidence="1">Membrane</location>
        <topology evidence="1">Single-pass membrane protein</topology>
    </subcellularLocation>
</comment>
<dbReference type="InterPro" id="IPR012902">
    <property type="entry name" value="N_methyl_site"/>
</dbReference>
<name>A0A1G2ME59_9BACT</name>
<dbReference type="GO" id="GO:0016020">
    <property type="term" value="C:membrane"/>
    <property type="evidence" value="ECO:0007669"/>
    <property type="project" value="UniProtKB-SubCell"/>
</dbReference>
<dbReference type="PRINTS" id="PR00885">
    <property type="entry name" value="BCTERIALGSPH"/>
</dbReference>
<evidence type="ECO:0000313" key="7">
    <source>
        <dbReference type="EMBL" id="OHA22168.1"/>
    </source>
</evidence>
<dbReference type="Gene3D" id="3.30.700.10">
    <property type="entry name" value="Glycoprotein, Type 4 Pilin"/>
    <property type="match status" value="1"/>
</dbReference>